<dbReference type="Proteomes" id="UP000281332">
    <property type="component" value="Unassembled WGS sequence"/>
</dbReference>
<dbReference type="InterPro" id="IPR046914">
    <property type="entry name" value="ABC-3C_CTD6"/>
</dbReference>
<accession>A0A3N4P128</accession>
<dbReference type="RefSeq" id="WP_123800535.1">
    <property type="nucleotide sequence ID" value="NZ_RMVG01000004.1"/>
</dbReference>
<feature type="domain" description="ABC-three component systems C-terminal" evidence="1">
    <location>
        <begin position="233"/>
        <end position="362"/>
    </location>
</feature>
<dbReference type="Pfam" id="PF20282">
    <property type="entry name" value="CTD6"/>
    <property type="match status" value="1"/>
</dbReference>
<protein>
    <recommendedName>
        <fullName evidence="1">ABC-three component systems C-terminal domain-containing protein</fullName>
    </recommendedName>
</protein>
<organism evidence="2 3">
    <name type="scientific">Candidatus Pantoea deserta</name>
    <dbReference type="NCBI Taxonomy" id="1869313"/>
    <lineage>
        <taxon>Bacteria</taxon>
        <taxon>Pseudomonadati</taxon>
        <taxon>Pseudomonadota</taxon>
        <taxon>Gammaproteobacteria</taxon>
        <taxon>Enterobacterales</taxon>
        <taxon>Erwiniaceae</taxon>
        <taxon>Pantoea</taxon>
    </lineage>
</organism>
<evidence type="ECO:0000313" key="2">
    <source>
        <dbReference type="EMBL" id="RPE02333.1"/>
    </source>
</evidence>
<dbReference type="OrthoDB" id="3242664at2"/>
<proteinExistence type="predicted"/>
<evidence type="ECO:0000259" key="1">
    <source>
        <dbReference type="Pfam" id="PF20282"/>
    </source>
</evidence>
<sequence length="367" mass="42036">MMSEDNFKELSPNPQKGLYSSAHVVSGIPIPKTQRVQLFNSDEWEEFTEEWASSLESSYHSVRRFSGSGDKGLDVAGFVLSNQFSDGWDNYQCKFYDHPLTPSDVWVELGKVIYYTYRGDYTTPRKYYFVAPKQVGTKLGNLLSNAVKLKEELQNNWVKYCEDGITSTSKIKLEDGLLKHLDSFDFTIFDSISLVKMIEQHASTNFHVVRFGGGLGVRPEPVIPLEDTVSLNHRYIRQLLHVYAKSKGLDTQCVDLKLINNDDDLLMNFRRQRERFYHAESLRNFSRDTLPSGVFENLQNDIFDGVVDSYEASHKCEMSRLRVIMAQAAVITIDANPLSSVTRPRDKQGICHQLVNDSRLNWSESDE</sequence>
<gene>
    <name evidence="2" type="ORF">BBB56_08605</name>
</gene>
<comment type="caution">
    <text evidence="2">The sequence shown here is derived from an EMBL/GenBank/DDBJ whole genome shotgun (WGS) entry which is preliminary data.</text>
</comment>
<reference evidence="2 3" key="1">
    <citation type="submission" date="2018-11" db="EMBL/GenBank/DDBJ databases">
        <title>Whole genome sequencing of Pantoea sp. RIT388.</title>
        <authorList>
            <person name="Gan H.M."/>
            <person name="Hudson A.O."/>
        </authorList>
    </citation>
    <scope>NUCLEOTIDE SEQUENCE [LARGE SCALE GENOMIC DNA]</scope>
    <source>
        <strain evidence="2 3">RIT388</strain>
    </source>
</reference>
<dbReference type="EMBL" id="RMVG01000004">
    <property type="protein sequence ID" value="RPE02333.1"/>
    <property type="molecule type" value="Genomic_DNA"/>
</dbReference>
<dbReference type="AlphaFoldDB" id="A0A3N4P128"/>
<evidence type="ECO:0000313" key="3">
    <source>
        <dbReference type="Proteomes" id="UP000281332"/>
    </source>
</evidence>
<keyword evidence="3" id="KW-1185">Reference proteome</keyword>
<name>A0A3N4P128_9GAMM</name>